<dbReference type="PANTHER" id="PTHR42776:SF27">
    <property type="entry name" value="DIPEPTIDYL PEPTIDASE FAMILY MEMBER 6"/>
    <property type="match status" value="1"/>
</dbReference>
<dbReference type="SUPFAM" id="SSF50939">
    <property type="entry name" value="Sialidases"/>
    <property type="match status" value="1"/>
</dbReference>
<comment type="caution">
    <text evidence="3">The sequence shown here is derived from an EMBL/GenBank/DDBJ whole genome shotgun (WGS) entry which is preliminary data.</text>
</comment>
<dbReference type="STRING" id="1384049.CD29_15525"/>
<feature type="domain" description="Peptidase S9 prolyl oligopeptidase catalytic" evidence="2">
    <location>
        <begin position="389"/>
        <end position="595"/>
    </location>
</feature>
<dbReference type="CDD" id="cd15482">
    <property type="entry name" value="Sialidase_non-viral"/>
    <property type="match status" value="1"/>
</dbReference>
<gene>
    <name evidence="3" type="ORF">CD29_15525</name>
</gene>
<dbReference type="InterPro" id="IPR036278">
    <property type="entry name" value="Sialidase_sf"/>
</dbReference>
<name>A0A0A3I1E1_9BACL</name>
<dbReference type="Gene3D" id="2.120.10.30">
    <property type="entry name" value="TolB, C-terminal domain"/>
    <property type="match status" value="1"/>
</dbReference>
<protein>
    <submittedName>
        <fullName evidence="3">Peptidase S9</fullName>
    </submittedName>
</protein>
<dbReference type="EMBL" id="JPVN01000020">
    <property type="protein sequence ID" value="KGR77270.1"/>
    <property type="molecule type" value="Genomic_DNA"/>
</dbReference>
<keyword evidence="4" id="KW-1185">Reference proteome</keyword>
<dbReference type="InterPro" id="IPR029058">
    <property type="entry name" value="AB_hydrolase_fold"/>
</dbReference>
<dbReference type="GO" id="GO:0006508">
    <property type="term" value="P:proteolysis"/>
    <property type="evidence" value="ECO:0007669"/>
    <property type="project" value="InterPro"/>
</dbReference>
<dbReference type="AlphaFoldDB" id="A0A0A3I1E1"/>
<dbReference type="InterPro" id="IPR011042">
    <property type="entry name" value="6-blade_b-propeller_TolB-like"/>
</dbReference>
<evidence type="ECO:0000313" key="4">
    <source>
        <dbReference type="Proteomes" id="UP000030416"/>
    </source>
</evidence>
<evidence type="ECO:0000313" key="3">
    <source>
        <dbReference type="EMBL" id="KGR77270.1"/>
    </source>
</evidence>
<dbReference type="SUPFAM" id="SSF69304">
    <property type="entry name" value="Tricorn protease N-terminal domain"/>
    <property type="match status" value="1"/>
</dbReference>
<dbReference type="Gene3D" id="3.40.50.1820">
    <property type="entry name" value="alpha/beta hydrolase"/>
    <property type="match status" value="1"/>
</dbReference>
<dbReference type="GO" id="GO:0004252">
    <property type="term" value="F:serine-type endopeptidase activity"/>
    <property type="evidence" value="ECO:0007669"/>
    <property type="project" value="TreeGrafter"/>
</dbReference>
<dbReference type="RefSeq" id="WP_036188555.1">
    <property type="nucleotide sequence ID" value="NZ_AVDA01000020.1"/>
</dbReference>
<dbReference type="Pfam" id="PF00326">
    <property type="entry name" value="Peptidase_S9"/>
    <property type="match status" value="1"/>
</dbReference>
<accession>A0A0A3I1E1</accession>
<organism evidence="3 4">
    <name type="scientific">Ureibacillus manganicus DSM 26584</name>
    <dbReference type="NCBI Taxonomy" id="1384049"/>
    <lineage>
        <taxon>Bacteria</taxon>
        <taxon>Bacillati</taxon>
        <taxon>Bacillota</taxon>
        <taxon>Bacilli</taxon>
        <taxon>Bacillales</taxon>
        <taxon>Caryophanaceae</taxon>
        <taxon>Ureibacillus</taxon>
    </lineage>
</organism>
<evidence type="ECO:0000256" key="1">
    <source>
        <dbReference type="ARBA" id="ARBA00022801"/>
    </source>
</evidence>
<reference evidence="3 4" key="1">
    <citation type="submission" date="2014-02" db="EMBL/GenBank/DDBJ databases">
        <title>Draft genome sequence of Lysinibacillus manganicus DSM 26584T.</title>
        <authorList>
            <person name="Zhang F."/>
            <person name="Wang G."/>
            <person name="Zhang L."/>
        </authorList>
    </citation>
    <scope>NUCLEOTIDE SEQUENCE [LARGE SCALE GENOMIC DNA]</scope>
    <source>
        <strain evidence="3 4">DSM 26584</strain>
    </source>
</reference>
<dbReference type="OrthoDB" id="108903at2"/>
<dbReference type="InterPro" id="IPR001375">
    <property type="entry name" value="Peptidase_S9_cat"/>
</dbReference>
<dbReference type="eggNOG" id="COG1506">
    <property type="taxonomic scope" value="Bacteria"/>
</dbReference>
<sequence>MVQFSKPDVEQFFQTLDVQNFTVSPDEKQLVISTNLNGHYNLWALDLPNQFPYPITFNNQAASYLSYAKTGEFIVTGFDHDGDENIQLYALSPQGGKLVPLRTKEGERHFYTHLTEDGKRLYYYSTKDNPTYFNNYVYNLESGDEQLLLEGSVAPTAIAAVSPDETSFVFVKVFGNTYSLGYVQINGESILMTPETAEQHTVSDGVYTSDSEVYFLTNYDSDLTYLAKFDLNTKTFEGILQLEKEDFSGMSFSKKDQALYIVGSYGVEDRLYKYSLETGELVTVKVPSSIVEKLIVMPSGNLYLLGRSSTRPRNIFVSKDNGATWEELTHFRVPGVRDEDLVDPEVVKYPSFDGLEIEALFFKAKEENANGHTILWPHGGPQSLERKWFRAMFQFLLNRGYSIFAPNFRGSSNYGLKFMKMVEGDWGHGPRLDNLEGIEWLIKNGYAEEDKILLLGGSYGGYMALLLHGRHADKFKAVVDIFGPSNLFSFIESVPEFWKPFMEQWVGDPVKDKERLTKDSPITYLEGMTKPMLVIQGANDPRVVQKESDQIVAALKEQGREVEYIVLEDEGHGFSKKQNEILVYRKMLEFFEQQISVETATK</sequence>
<dbReference type="PANTHER" id="PTHR42776">
    <property type="entry name" value="SERINE PEPTIDASE S9 FAMILY MEMBER"/>
    <property type="match status" value="1"/>
</dbReference>
<dbReference type="eggNOG" id="COG0823">
    <property type="taxonomic scope" value="Bacteria"/>
</dbReference>
<proteinExistence type="predicted"/>
<keyword evidence="1" id="KW-0378">Hydrolase</keyword>
<dbReference type="Proteomes" id="UP000030416">
    <property type="component" value="Unassembled WGS sequence"/>
</dbReference>
<dbReference type="SUPFAM" id="SSF53474">
    <property type="entry name" value="alpha/beta-Hydrolases"/>
    <property type="match status" value="1"/>
</dbReference>
<evidence type="ECO:0000259" key="2">
    <source>
        <dbReference type="Pfam" id="PF00326"/>
    </source>
</evidence>